<organism evidence="5 6">
    <name type="scientific">Mycena chlorophos</name>
    <name type="common">Agaric fungus</name>
    <name type="synonym">Agaricus chlorophos</name>
    <dbReference type="NCBI Taxonomy" id="658473"/>
    <lineage>
        <taxon>Eukaryota</taxon>
        <taxon>Fungi</taxon>
        <taxon>Dikarya</taxon>
        <taxon>Basidiomycota</taxon>
        <taxon>Agaricomycotina</taxon>
        <taxon>Agaricomycetes</taxon>
        <taxon>Agaricomycetidae</taxon>
        <taxon>Agaricales</taxon>
        <taxon>Marasmiineae</taxon>
        <taxon>Mycenaceae</taxon>
        <taxon>Mycena</taxon>
    </lineage>
</organism>
<dbReference type="Pfam" id="PF16653">
    <property type="entry name" value="Sacchrp_dh_C"/>
    <property type="match status" value="1"/>
</dbReference>
<dbReference type="CDD" id="cd12189">
    <property type="entry name" value="LKR_SDH_like"/>
    <property type="match status" value="1"/>
</dbReference>
<keyword evidence="3" id="KW-0457">Lysine biosynthesis</keyword>
<dbReference type="GO" id="GO:0005737">
    <property type="term" value="C:cytoplasm"/>
    <property type="evidence" value="ECO:0007669"/>
    <property type="project" value="TreeGrafter"/>
</dbReference>
<evidence type="ECO:0000313" key="6">
    <source>
        <dbReference type="Proteomes" id="UP000613580"/>
    </source>
</evidence>
<gene>
    <name evidence="5" type="ORF">HMN09_01255800</name>
</gene>
<keyword evidence="3" id="KW-0028">Amino-acid biosynthesis</keyword>
<keyword evidence="6" id="KW-1185">Reference proteome</keyword>
<dbReference type="Proteomes" id="UP000613580">
    <property type="component" value="Unassembled WGS sequence"/>
</dbReference>
<dbReference type="Gene3D" id="3.30.360.10">
    <property type="entry name" value="Dihydrodipicolinate Reductase, domain 2"/>
    <property type="match status" value="1"/>
</dbReference>
<evidence type="ECO:0000313" key="5">
    <source>
        <dbReference type="EMBL" id="KAF7291646.1"/>
    </source>
</evidence>
<dbReference type="Pfam" id="PF03435">
    <property type="entry name" value="Sacchrp_dh_NADP"/>
    <property type="match status" value="1"/>
</dbReference>
<dbReference type="InterPro" id="IPR036291">
    <property type="entry name" value="NAD(P)-bd_dom_sf"/>
</dbReference>
<dbReference type="FunFam" id="3.40.50.720:FF:000072">
    <property type="entry name" value="Saccharopine dehydrogenase [NADP(+), L-glutamate-forming]"/>
    <property type="match status" value="1"/>
</dbReference>
<dbReference type="PANTHER" id="PTHR11133:SF23">
    <property type="entry name" value="SACCHAROPINE DEHYDROGENASE [NAD(+), L-LYSINE-FORMING]"/>
    <property type="match status" value="1"/>
</dbReference>
<keyword evidence="1" id="KW-0521">NADP</keyword>
<feature type="domain" description="Alanine dehydrogenase/pyridine nucleotide transhydrogenase N-terminal" evidence="4">
    <location>
        <begin position="11"/>
        <end position="156"/>
    </location>
</feature>
<dbReference type="SMART" id="SM01003">
    <property type="entry name" value="AlaDh_PNT_N"/>
    <property type="match status" value="1"/>
</dbReference>
<dbReference type="InterPro" id="IPR007886">
    <property type="entry name" value="AlaDH/PNT_N"/>
</dbReference>
<reference evidence="5" key="1">
    <citation type="submission" date="2020-05" db="EMBL/GenBank/DDBJ databases">
        <title>Mycena genomes resolve the evolution of fungal bioluminescence.</title>
        <authorList>
            <person name="Tsai I.J."/>
        </authorList>
    </citation>
    <scope>NUCLEOTIDE SEQUENCE</scope>
    <source>
        <strain evidence="5">110903Hualien_Pintung</strain>
    </source>
</reference>
<dbReference type="PANTHER" id="PTHR11133">
    <property type="entry name" value="SACCHAROPINE DEHYDROGENASE"/>
    <property type="match status" value="1"/>
</dbReference>
<dbReference type="OrthoDB" id="10059875at2759"/>
<dbReference type="InterPro" id="IPR032095">
    <property type="entry name" value="Sacchrp_dh-like_C"/>
</dbReference>
<protein>
    <recommendedName>
        <fullName evidence="4">Alanine dehydrogenase/pyridine nucleotide transhydrogenase N-terminal domain-containing protein</fullName>
    </recommendedName>
</protein>
<name>A0A8H6VTS1_MYCCL</name>
<dbReference type="InterPro" id="IPR051168">
    <property type="entry name" value="AASS"/>
</dbReference>
<evidence type="ECO:0000259" key="4">
    <source>
        <dbReference type="SMART" id="SM01003"/>
    </source>
</evidence>
<dbReference type="GO" id="GO:0019878">
    <property type="term" value="P:lysine biosynthetic process via aminoadipic acid"/>
    <property type="evidence" value="ECO:0007669"/>
    <property type="project" value="TreeGrafter"/>
</dbReference>
<dbReference type="InterPro" id="IPR005097">
    <property type="entry name" value="Sacchrp_dh_NADP-bd"/>
</dbReference>
<proteinExistence type="predicted"/>
<dbReference type="AlphaFoldDB" id="A0A8H6VTS1"/>
<dbReference type="GO" id="GO:0004753">
    <property type="term" value="F:saccharopine dehydrogenase activity"/>
    <property type="evidence" value="ECO:0007669"/>
    <property type="project" value="TreeGrafter"/>
</dbReference>
<dbReference type="SUPFAM" id="SSF55347">
    <property type="entry name" value="Glyceraldehyde-3-phosphate dehydrogenase-like, C-terminal domain"/>
    <property type="match status" value="1"/>
</dbReference>
<dbReference type="SUPFAM" id="SSF52283">
    <property type="entry name" value="Formate/glycerate dehydrogenase catalytic domain-like"/>
    <property type="match status" value="1"/>
</dbReference>
<comment type="caution">
    <text evidence="5">The sequence shown here is derived from an EMBL/GenBank/DDBJ whole genome shotgun (WGS) entry which is preliminary data.</text>
</comment>
<dbReference type="Pfam" id="PF05222">
    <property type="entry name" value="AlaDh_PNT_N"/>
    <property type="match status" value="1"/>
</dbReference>
<accession>A0A8H6VTS1</accession>
<dbReference type="EMBL" id="JACAZE010000024">
    <property type="protein sequence ID" value="KAF7291646.1"/>
    <property type="molecule type" value="Genomic_DNA"/>
</dbReference>
<evidence type="ECO:0000256" key="1">
    <source>
        <dbReference type="ARBA" id="ARBA00022857"/>
    </source>
</evidence>
<sequence length="933" mass="102548">MLSRSRPLILGLRREDPTRIWERRTPLTPDAVRRLVEQQRVQVQVQPCDRRVFRDHEYVQAGATLVEDLSQAHIHIGIKETPLHEVIATPLDDMRRTHLMFSHTAKGQPYNTVLLNKYLSEDYPNPSNLARLIDYEYLTDNEGKRTVGFGWFAGVAGVLESLSAMAHSHLEIGVASPFLYTPRPHTLPSLDRLRASLHEIGNRIATEGTPRRLGPFIIGLTGTGNVTNGCLSILEELPIEPVAVHDLGALVSQQDPDLRKIYLVHAKPKDYLRSVNGQIYDRAQYYQNPEQYRSTFATNVAPYLTLFLNGVGWAPGFPRLMSNTDLTEALTRAQAIGGARFTNVGDISCDPEGGLEFLTRSSTLSEPFYMTRPDTLPAHLPSVQMMAVDILPASIPYDASQHFSKALAPYLDDLISHYQSRVPLSAELQRATIAAGGVLAEPHQWLWDANVKSFRSSVPPAAAETVLPKKKVLLLGSGMVAGPVVETLAARLDIELVIAGNSAEQMRSLIRNHTNVKSELCDIADKAMFGRLVQEADLVISLLPAGFHPEIAELCVEHQKHLVTASYISPAMRALHQKALEKDVLLLNEIGLDPGIDHCSAISLVSQLQSQGKQIKSFTSFCGGLPAPDVPDVPLRYKFSWSPRGVLTAALNGARYALRGKITTVEERELLRNVFPSVPISNEFELEGLPNRDSLSYLETYNLGQLGAADGIQTVLRGTLRYPGFSKLMESFRALGFLEMHRTIQLDSWSSLIQKSLELQGVGGQDAWAAVRSAIPDEEDRQRLRHALEWLSLLPSNHSRSLPKLPSGNQTPLDIFAHLLSSTLAYLPGERDMVVLAHEVIAHTPGRANSDEVHHSTLIAYGDERATAMARTVGLPVAIAALNVLDGKVRVRGVAGPTDSSVWKPVLGGMEEAGLGMKEGVVSVSDSIEARLS</sequence>
<evidence type="ECO:0000256" key="3">
    <source>
        <dbReference type="ARBA" id="ARBA00023154"/>
    </source>
</evidence>
<keyword evidence="2" id="KW-0560">Oxidoreductase</keyword>
<dbReference type="SUPFAM" id="SSF51735">
    <property type="entry name" value="NAD(P)-binding Rossmann-fold domains"/>
    <property type="match status" value="1"/>
</dbReference>
<dbReference type="Gene3D" id="1.10.1870.10">
    <property type="entry name" value="Domain 3, Saccharopine reductase"/>
    <property type="match status" value="1"/>
</dbReference>
<evidence type="ECO:0000256" key="2">
    <source>
        <dbReference type="ARBA" id="ARBA00023002"/>
    </source>
</evidence>
<dbReference type="Gene3D" id="3.40.50.720">
    <property type="entry name" value="NAD(P)-binding Rossmann-like Domain"/>
    <property type="match status" value="2"/>
</dbReference>